<name>W9WT08_9EURO</name>
<dbReference type="AlphaFoldDB" id="W9WT08"/>
<protein>
    <submittedName>
        <fullName evidence="2">Uncharacterized protein</fullName>
    </submittedName>
</protein>
<evidence type="ECO:0000256" key="1">
    <source>
        <dbReference type="SAM" id="MobiDB-lite"/>
    </source>
</evidence>
<feature type="compositionally biased region" description="Low complexity" evidence="1">
    <location>
        <begin position="17"/>
        <end position="41"/>
    </location>
</feature>
<organism evidence="2 3">
    <name type="scientific">Cladophialophora psammophila CBS 110553</name>
    <dbReference type="NCBI Taxonomy" id="1182543"/>
    <lineage>
        <taxon>Eukaryota</taxon>
        <taxon>Fungi</taxon>
        <taxon>Dikarya</taxon>
        <taxon>Ascomycota</taxon>
        <taxon>Pezizomycotina</taxon>
        <taxon>Eurotiomycetes</taxon>
        <taxon>Chaetothyriomycetidae</taxon>
        <taxon>Chaetothyriales</taxon>
        <taxon>Herpotrichiellaceae</taxon>
        <taxon>Cladophialophora</taxon>
    </lineage>
</organism>
<gene>
    <name evidence="2" type="ORF">A1O5_06066</name>
</gene>
<comment type="caution">
    <text evidence="2">The sequence shown here is derived from an EMBL/GenBank/DDBJ whole genome shotgun (WGS) entry which is preliminary data.</text>
</comment>
<keyword evidence="3" id="KW-1185">Reference proteome</keyword>
<accession>W9WT08</accession>
<feature type="region of interest" description="Disordered" evidence="1">
    <location>
        <begin position="1"/>
        <end position="56"/>
    </location>
</feature>
<evidence type="ECO:0000313" key="2">
    <source>
        <dbReference type="EMBL" id="EXJ71073.1"/>
    </source>
</evidence>
<sequence length="95" mass="10418">MDNLLQEGEQFLENQANSQGNDQGQQSNQQDQQGQQGQQDQQGGGMMKNFEQNAGDAYINQEANKFLNNEGVPAALDGAIDGAIDTEVNNLEKRF</sequence>
<evidence type="ECO:0000313" key="3">
    <source>
        <dbReference type="Proteomes" id="UP000019471"/>
    </source>
</evidence>
<dbReference type="Proteomes" id="UP000019471">
    <property type="component" value="Unassembled WGS sequence"/>
</dbReference>
<proteinExistence type="predicted"/>
<reference evidence="2 3" key="1">
    <citation type="submission" date="2013-03" db="EMBL/GenBank/DDBJ databases">
        <title>The Genome Sequence of Cladophialophora psammophila CBS 110553.</title>
        <authorList>
            <consortium name="The Broad Institute Genomics Platform"/>
            <person name="Cuomo C."/>
            <person name="de Hoog S."/>
            <person name="Gorbushina A."/>
            <person name="Walker B."/>
            <person name="Young S.K."/>
            <person name="Zeng Q."/>
            <person name="Gargeya S."/>
            <person name="Fitzgerald M."/>
            <person name="Haas B."/>
            <person name="Abouelleil A."/>
            <person name="Allen A.W."/>
            <person name="Alvarado L."/>
            <person name="Arachchi H.M."/>
            <person name="Berlin A.M."/>
            <person name="Chapman S.B."/>
            <person name="Gainer-Dewar J."/>
            <person name="Goldberg J."/>
            <person name="Griggs A."/>
            <person name="Gujja S."/>
            <person name="Hansen M."/>
            <person name="Howarth C."/>
            <person name="Imamovic A."/>
            <person name="Ireland A."/>
            <person name="Larimer J."/>
            <person name="McCowan C."/>
            <person name="Murphy C."/>
            <person name="Pearson M."/>
            <person name="Poon T.W."/>
            <person name="Priest M."/>
            <person name="Roberts A."/>
            <person name="Saif S."/>
            <person name="Shea T."/>
            <person name="Sisk P."/>
            <person name="Sykes S."/>
            <person name="Wortman J."/>
            <person name="Nusbaum C."/>
            <person name="Birren B."/>
        </authorList>
    </citation>
    <scope>NUCLEOTIDE SEQUENCE [LARGE SCALE GENOMIC DNA]</scope>
    <source>
        <strain evidence="2 3">CBS 110553</strain>
    </source>
</reference>
<dbReference type="HOGENOM" id="CLU_2250196_0_0_1"/>
<dbReference type="EMBL" id="AMGX01000008">
    <property type="protein sequence ID" value="EXJ71073.1"/>
    <property type="molecule type" value="Genomic_DNA"/>
</dbReference>
<dbReference type="RefSeq" id="XP_007744852.1">
    <property type="nucleotide sequence ID" value="XM_007746662.1"/>
</dbReference>
<dbReference type="GeneID" id="19190779"/>